<evidence type="ECO:0000256" key="2">
    <source>
        <dbReference type="ARBA" id="ARBA00023125"/>
    </source>
</evidence>
<dbReference type="SUPFAM" id="SSF46689">
    <property type="entry name" value="Homeodomain-like"/>
    <property type="match status" value="1"/>
</dbReference>
<dbReference type="Proteomes" id="UP000282818">
    <property type="component" value="Unassembled WGS sequence"/>
</dbReference>
<evidence type="ECO:0000313" key="7">
    <source>
        <dbReference type="Proteomes" id="UP000282818"/>
    </source>
</evidence>
<keyword evidence="7" id="KW-1185">Reference proteome</keyword>
<feature type="DNA-binding region" description="H-T-H motif" evidence="4">
    <location>
        <begin position="29"/>
        <end position="48"/>
    </location>
</feature>
<reference evidence="6 7" key="1">
    <citation type="submission" date="2019-01" db="EMBL/GenBank/DDBJ databases">
        <authorList>
            <person name="Chen W.-M."/>
        </authorList>
    </citation>
    <scope>NUCLEOTIDE SEQUENCE [LARGE SCALE GENOMIC DNA]</scope>
    <source>
        <strain evidence="6 7">HPM-16</strain>
    </source>
</reference>
<organism evidence="6 7">
    <name type="scientific">Neptunomonas marina</name>
    <dbReference type="NCBI Taxonomy" id="1815562"/>
    <lineage>
        <taxon>Bacteria</taxon>
        <taxon>Pseudomonadati</taxon>
        <taxon>Pseudomonadota</taxon>
        <taxon>Gammaproteobacteria</taxon>
        <taxon>Oceanospirillales</taxon>
        <taxon>Oceanospirillaceae</taxon>
        <taxon>Neptunomonas</taxon>
    </lineage>
</organism>
<keyword evidence="2 4" id="KW-0238">DNA-binding</keyword>
<sequence length="204" mass="22661">MARPAEFDRNDVLDKAMAVFWRTGYSATSVTDLVRATNLKPGSLYGAFNSKRGLFMEVIDTYAERSLARINDCIAEAESPLEAVHRFVWRIATEVGKDEIGKGCLMVNTLLELATEDEEIRIVVTSYLAKIEERLRQTICLAQENGELCDDADSAALAKLLMTGIWGLRVMSTTRPDPAIYPSIVTHMLSALPQTSQKTYTLGH</sequence>
<keyword evidence="1" id="KW-0805">Transcription regulation</keyword>
<dbReference type="Gene3D" id="1.10.10.60">
    <property type="entry name" value="Homeodomain-like"/>
    <property type="match status" value="1"/>
</dbReference>
<dbReference type="PANTHER" id="PTHR47506:SF1">
    <property type="entry name" value="HTH-TYPE TRANSCRIPTIONAL REGULATOR YJDC"/>
    <property type="match status" value="1"/>
</dbReference>
<accession>A0A437QD42</accession>
<evidence type="ECO:0000256" key="4">
    <source>
        <dbReference type="PROSITE-ProRule" id="PRU00335"/>
    </source>
</evidence>
<dbReference type="PROSITE" id="PS50977">
    <property type="entry name" value="HTH_TETR_2"/>
    <property type="match status" value="1"/>
</dbReference>
<dbReference type="EMBL" id="SACQ01000001">
    <property type="protein sequence ID" value="RVU32458.1"/>
    <property type="molecule type" value="Genomic_DNA"/>
</dbReference>
<dbReference type="Gene3D" id="1.10.357.10">
    <property type="entry name" value="Tetracycline Repressor, domain 2"/>
    <property type="match status" value="1"/>
</dbReference>
<evidence type="ECO:0000256" key="3">
    <source>
        <dbReference type="ARBA" id="ARBA00023163"/>
    </source>
</evidence>
<proteinExistence type="predicted"/>
<dbReference type="Pfam" id="PF00440">
    <property type="entry name" value="TetR_N"/>
    <property type="match status" value="1"/>
</dbReference>
<gene>
    <name evidence="6" type="ORF">EOE65_02075</name>
</gene>
<evidence type="ECO:0000259" key="5">
    <source>
        <dbReference type="PROSITE" id="PS50977"/>
    </source>
</evidence>
<dbReference type="Pfam" id="PF16925">
    <property type="entry name" value="TetR_C_13"/>
    <property type="match status" value="1"/>
</dbReference>
<dbReference type="AlphaFoldDB" id="A0A437QD42"/>
<dbReference type="PANTHER" id="PTHR47506">
    <property type="entry name" value="TRANSCRIPTIONAL REGULATORY PROTEIN"/>
    <property type="match status" value="1"/>
</dbReference>
<dbReference type="InterPro" id="IPR001647">
    <property type="entry name" value="HTH_TetR"/>
</dbReference>
<comment type="caution">
    <text evidence="6">The sequence shown here is derived from an EMBL/GenBank/DDBJ whole genome shotgun (WGS) entry which is preliminary data.</text>
</comment>
<dbReference type="SUPFAM" id="SSF48498">
    <property type="entry name" value="Tetracyclin repressor-like, C-terminal domain"/>
    <property type="match status" value="1"/>
</dbReference>
<evidence type="ECO:0000256" key="1">
    <source>
        <dbReference type="ARBA" id="ARBA00023015"/>
    </source>
</evidence>
<dbReference type="RefSeq" id="WP_127692627.1">
    <property type="nucleotide sequence ID" value="NZ_SACQ01000001.1"/>
</dbReference>
<protein>
    <submittedName>
        <fullName evidence="6">TetR/AcrR family transcriptional regulator</fullName>
    </submittedName>
</protein>
<dbReference type="GO" id="GO:0003677">
    <property type="term" value="F:DNA binding"/>
    <property type="evidence" value="ECO:0007669"/>
    <property type="project" value="UniProtKB-UniRule"/>
</dbReference>
<dbReference type="InterPro" id="IPR036271">
    <property type="entry name" value="Tet_transcr_reg_TetR-rel_C_sf"/>
</dbReference>
<dbReference type="InterPro" id="IPR011075">
    <property type="entry name" value="TetR_C"/>
</dbReference>
<keyword evidence="3" id="KW-0804">Transcription</keyword>
<dbReference type="InterPro" id="IPR009057">
    <property type="entry name" value="Homeodomain-like_sf"/>
</dbReference>
<evidence type="ECO:0000313" key="6">
    <source>
        <dbReference type="EMBL" id="RVU32458.1"/>
    </source>
</evidence>
<feature type="domain" description="HTH tetR-type" evidence="5">
    <location>
        <begin position="6"/>
        <end position="66"/>
    </location>
</feature>
<name>A0A437QD42_9GAMM</name>